<name>A8XBU6_CAEBR</name>
<dbReference type="RefSeq" id="XP_002639981.2">
    <property type="nucleotide sequence ID" value="XM_002639935.2"/>
</dbReference>
<dbReference type="eggNOG" id="ENOG502R4VD">
    <property type="taxonomic scope" value="Eukaryota"/>
</dbReference>
<evidence type="ECO:0000256" key="2">
    <source>
        <dbReference type="SAM" id="SignalP"/>
    </source>
</evidence>
<sequence length="349" mass="36996">MSQSVFLICNILLLLLRESSGCLPTGFGGLFGGGGGGGCSSSPGGCGGSVAAAGAPSYTAPMPPPMYAFTPQVFSQPPPPPPRPPPPVMPAPGPSRQLPSAVVIPVSAASSYQGMYQDRPQAPSINPDYQGTAPLSFAGEIASSEDPANTVLDPLKYIEHVSVSHTPSIVVAPPAQESYPPSPPDPFQSITSTDEQHTTQPQPASPPQKQQIQVAPSSASTEDTYLPGPPEKETTNATRTLSTYYNQMCTGEKITVGEKETIGSATKKCELLKCVAANAQPDSHGSYTVTYLSTASSRSNSKGNYCLSTKELPVKSKRVIRKFDEMVSNTFRLKLYFKAHKNRKQLMFL</sequence>
<evidence type="ECO:0000313" key="3">
    <source>
        <dbReference type="EMBL" id="CAP30112.2"/>
    </source>
</evidence>
<dbReference type="CTD" id="8581975"/>
<dbReference type="FunCoup" id="A8XBU6">
    <property type="interactions" value="1366"/>
</dbReference>
<feature type="compositionally biased region" description="Pro residues" evidence="1">
    <location>
        <begin position="76"/>
        <end position="93"/>
    </location>
</feature>
<feature type="compositionally biased region" description="Polar residues" evidence="1">
    <location>
        <begin position="214"/>
        <end position="223"/>
    </location>
</feature>
<feature type="region of interest" description="Disordered" evidence="1">
    <location>
        <begin position="172"/>
        <end position="238"/>
    </location>
</feature>
<proteinExistence type="predicted"/>
<protein>
    <submittedName>
        <fullName evidence="3">Protein CBG10809</fullName>
    </submittedName>
</protein>
<keyword evidence="4" id="KW-1185">Reference proteome</keyword>
<dbReference type="AlphaFoldDB" id="A8XBU6"/>
<dbReference type="GeneID" id="8581975"/>
<reference evidence="3 4" key="2">
    <citation type="journal article" date="2011" name="PLoS Genet.">
        <title>Caenorhabditis briggsae recombinant inbred line genotypes reveal inter-strain incompatibility and the evolution of recombination.</title>
        <authorList>
            <person name="Ross J.A."/>
            <person name="Koboldt D.C."/>
            <person name="Staisch J.E."/>
            <person name="Chamberlin H.M."/>
            <person name="Gupta B.P."/>
            <person name="Miller R.D."/>
            <person name="Baird S.E."/>
            <person name="Haag E.S."/>
        </authorList>
    </citation>
    <scope>NUCLEOTIDE SEQUENCE [LARGE SCALE GENOMIC DNA]</scope>
    <source>
        <strain evidence="3 4">AF16</strain>
    </source>
</reference>
<evidence type="ECO:0000313" key="5">
    <source>
        <dbReference type="WormBase" id="CBG10809a"/>
    </source>
</evidence>
<feature type="region of interest" description="Disordered" evidence="1">
    <location>
        <begin position="72"/>
        <end position="97"/>
    </location>
</feature>
<dbReference type="Proteomes" id="UP000008549">
    <property type="component" value="Unassembled WGS sequence"/>
</dbReference>
<organism evidence="3 4">
    <name type="scientific">Caenorhabditis briggsae</name>
    <dbReference type="NCBI Taxonomy" id="6238"/>
    <lineage>
        <taxon>Eukaryota</taxon>
        <taxon>Metazoa</taxon>
        <taxon>Ecdysozoa</taxon>
        <taxon>Nematoda</taxon>
        <taxon>Chromadorea</taxon>
        <taxon>Rhabditida</taxon>
        <taxon>Rhabditina</taxon>
        <taxon>Rhabditomorpha</taxon>
        <taxon>Rhabditoidea</taxon>
        <taxon>Rhabditidae</taxon>
        <taxon>Peloderinae</taxon>
        <taxon>Caenorhabditis</taxon>
    </lineage>
</organism>
<dbReference type="OMA" id="SKGNYCL"/>
<evidence type="ECO:0000256" key="1">
    <source>
        <dbReference type="SAM" id="MobiDB-lite"/>
    </source>
</evidence>
<keyword evidence="2" id="KW-0732">Signal</keyword>
<dbReference type="InParanoid" id="A8XBU6"/>
<dbReference type="WormBase" id="CBG10809a">
    <property type="protein sequence ID" value="CBP43900"/>
    <property type="gene ID" value="WBGene00032080"/>
</dbReference>
<dbReference type="EMBL" id="HE600915">
    <property type="protein sequence ID" value="CAP30112.2"/>
    <property type="molecule type" value="Genomic_DNA"/>
</dbReference>
<gene>
    <name evidence="3 5" type="ORF">CBG10809</name>
    <name evidence="3" type="ORF">CBG_10809</name>
</gene>
<reference evidence="3 4" key="1">
    <citation type="journal article" date="2003" name="PLoS Biol.">
        <title>The genome sequence of Caenorhabditis briggsae: a platform for comparative genomics.</title>
        <authorList>
            <person name="Stein L.D."/>
            <person name="Bao Z."/>
            <person name="Blasiar D."/>
            <person name="Blumenthal T."/>
            <person name="Brent M.R."/>
            <person name="Chen N."/>
            <person name="Chinwalla A."/>
            <person name="Clarke L."/>
            <person name="Clee C."/>
            <person name="Coghlan A."/>
            <person name="Coulson A."/>
            <person name="D'Eustachio P."/>
            <person name="Fitch D.H."/>
            <person name="Fulton L.A."/>
            <person name="Fulton R.E."/>
            <person name="Griffiths-Jones S."/>
            <person name="Harris T.W."/>
            <person name="Hillier L.W."/>
            <person name="Kamath R."/>
            <person name="Kuwabara P.E."/>
            <person name="Mardis E.R."/>
            <person name="Marra M.A."/>
            <person name="Miner T.L."/>
            <person name="Minx P."/>
            <person name="Mullikin J.C."/>
            <person name="Plumb R.W."/>
            <person name="Rogers J."/>
            <person name="Schein J.E."/>
            <person name="Sohrmann M."/>
            <person name="Spieth J."/>
            <person name="Stajich J.E."/>
            <person name="Wei C."/>
            <person name="Willey D."/>
            <person name="Wilson R.K."/>
            <person name="Durbin R."/>
            <person name="Waterston R.H."/>
        </authorList>
    </citation>
    <scope>NUCLEOTIDE SEQUENCE [LARGE SCALE GENOMIC DNA]</scope>
    <source>
        <strain evidence="3 4">AF16</strain>
    </source>
</reference>
<evidence type="ECO:0000313" key="4">
    <source>
        <dbReference type="Proteomes" id="UP000008549"/>
    </source>
</evidence>
<feature type="chain" id="PRO_5002729752" evidence="2">
    <location>
        <begin position="22"/>
        <end position="349"/>
    </location>
</feature>
<feature type="signal peptide" evidence="2">
    <location>
        <begin position="1"/>
        <end position="21"/>
    </location>
</feature>
<dbReference type="KEGG" id="cbr:CBG_10809"/>
<dbReference type="HOGENOM" id="CLU_816912_0_0_1"/>
<accession>A8XBU6</accession>